<proteinExistence type="predicted"/>
<evidence type="ECO:0000259" key="1">
    <source>
        <dbReference type="Pfam" id="PF09949"/>
    </source>
</evidence>
<accession>A0ABS9J2Y1</accession>
<dbReference type="InterPro" id="IPR019236">
    <property type="entry name" value="APP1_cat"/>
</dbReference>
<dbReference type="RefSeq" id="WP_236958734.1">
    <property type="nucleotide sequence ID" value="NZ_JAETXX010000004.1"/>
</dbReference>
<dbReference type="InterPro" id="IPR052935">
    <property type="entry name" value="Mg2+_PAP"/>
</dbReference>
<dbReference type="PANTHER" id="PTHR28208">
    <property type="entry name" value="PHOSPHATIDATE PHOSPHATASE APP1"/>
    <property type="match status" value="1"/>
</dbReference>
<dbReference type="EMBL" id="JAETXX010000004">
    <property type="protein sequence ID" value="MCF8714769.1"/>
    <property type="molecule type" value="Genomic_DNA"/>
</dbReference>
<organism evidence="2 3">
    <name type="scientific">Joostella atrarenae</name>
    <dbReference type="NCBI Taxonomy" id="679257"/>
    <lineage>
        <taxon>Bacteria</taxon>
        <taxon>Pseudomonadati</taxon>
        <taxon>Bacteroidota</taxon>
        <taxon>Flavobacteriia</taxon>
        <taxon>Flavobacteriales</taxon>
        <taxon>Flavobacteriaceae</taxon>
        <taxon>Joostella</taxon>
    </lineage>
</organism>
<feature type="domain" description="Phosphatidate phosphatase APP1 catalytic" evidence="1">
    <location>
        <begin position="119"/>
        <end position="278"/>
    </location>
</feature>
<sequence>MKFDLKLYRGYANEEQIILFGHVFKSLAPEYLLTDKRGYRHAKGVYEMYTIKTLENALVTIFFKDQKVTTRTSEDGYFRVCVPCSNMEAGWHDYRVEASYLGNVVKRESEFLKPYPGKIGLISDIDDTFLLSHTGNFFKKIYVLLTRNVKRRKIFEDVVTHYSLLSKAGKEDTVETNTFFYVSSSEWNLYSFILDFTRIHELPKAVFKLKKIKTGLLDLFFSGRGNHNHKFEKIKDILEFYPEMRFVLMGDDSQRDPFLYTKIVKYFPRNVAAIYVRQTKSKQNSKTVKELQDMEEFKIPTCYFKHSSVAIEHSKKIGLLKSEA</sequence>
<dbReference type="Proteomes" id="UP000829517">
    <property type="component" value="Unassembled WGS sequence"/>
</dbReference>
<reference evidence="2 3" key="1">
    <citation type="submission" date="2021-01" db="EMBL/GenBank/DDBJ databases">
        <title>Genome sequencing of Joostella atrarenae M1-2 (= KCTC 23194).</title>
        <authorList>
            <person name="Zakaria M.R."/>
            <person name="Lam M.Q."/>
            <person name="Chong C.S."/>
        </authorList>
    </citation>
    <scope>NUCLEOTIDE SEQUENCE [LARGE SCALE GENOMIC DNA]</scope>
    <source>
        <strain evidence="2 3">M1-2</strain>
    </source>
</reference>
<gene>
    <name evidence="2" type="ORF">JM658_07995</name>
</gene>
<evidence type="ECO:0000313" key="3">
    <source>
        <dbReference type="Proteomes" id="UP000829517"/>
    </source>
</evidence>
<comment type="caution">
    <text evidence="2">The sequence shown here is derived from an EMBL/GenBank/DDBJ whole genome shotgun (WGS) entry which is preliminary data.</text>
</comment>
<name>A0ABS9J2Y1_9FLAO</name>
<keyword evidence="3" id="KW-1185">Reference proteome</keyword>
<protein>
    <submittedName>
        <fullName evidence="2">DUF2183 domain-containing protein</fullName>
    </submittedName>
</protein>
<dbReference type="Pfam" id="PF09949">
    <property type="entry name" value="APP1_cat"/>
    <property type="match status" value="1"/>
</dbReference>
<evidence type="ECO:0000313" key="2">
    <source>
        <dbReference type="EMBL" id="MCF8714769.1"/>
    </source>
</evidence>
<dbReference type="PANTHER" id="PTHR28208:SF3">
    <property type="entry name" value="PHOSPHATIDATE PHOSPHATASE APP1"/>
    <property type="match status" value="1"/>
</dbReference>